<dbReference type="SMART" id="SM00577">
    <property type="entry name" value="CPDc"/>
    <property type="match status" value="1"/>
</dbReference>
<dbReference type="Pfam" id="PF03031">
    <property type="entry name" value="NIF"/>
    <property type="match status" value="1"/>
</dbReference>
<feature type="compositionally biased region" description="Basic and acidic residues" evidence="7">
    <location>
        <begin position="865"/>
        <end position="876"/>
    </location>
</feature>
<comment type="caution">
    <text evidence="10">The sequence shown here is derived from an EMBL/GenBank/DDBJ whole genome shotgun (WGS) entry which is preliminary data.</text>
</comment>
<evidence type="ECO:0000313" key="10">
    <source>
        <dbReference type="EMBL" id="KAK3690459.1"/>
    </source>
</evidence>
<evidence type="ECO:0000313" key="11">
    <source>
        <dbReference type="Proteomes" id="UP001270362"/>
    </source>
</evidence>
<feature type="domain" description="FCP1 homology" evidence="9">
    <location>
        <begin position="158"/>
        <end position="337"/>
    </location>
</feature>
<dbReference type="PROSITE" id="PS50172">
    <property type="entry name" value="BRCT"/>
    <property type="match status" value="1"/>
</dbReference>
<dbReference type="PROSITE" id="PS50969">
    <property type="entry name" value="FCP1"/>
    <property type="match status" value="1"/>
</dbReference>
<evidence type="ECO:0000256" key="6">
    <source>
        <dbReference type="RuleBase" id="RU366066"/>
    </source>
</evidence>
<evidence type="ECO:0000256" key="7">
    <source>
        <dbReference type="SAM" id="MobiDB-lite"/>
    </source>
</evidence>
<dbReference type="SUPFAM" id="SSF56784">
    <property type="entry name" value="HAD-like"/>
    <property type="match status" value="1"/>
</dbReference>
<feature type="region of interest" description="Disordered" evidence="7">
    <location>
        <begin position="602"/>
        <end position="842"/>
    </location>
</feature>
<feature type="region of interest" description="Disordered" evidence="7">
    <location>
        <begin position="857"/>
        <end position="876"/>
    </location>
</feature>
<evidence type="ECO:0000256" key="3">
    <source>
        <dbReference type="ARBA" id="ARBA00023242"/>
    </source>
</evidence>
<gene>
    <name evidence="10" type="ORF">B0T22DRAFT_193173</name>
</gene>
<feature type="compositionally biased region" description="Acidic residues" evidence="7">
    <location>
        <begin position="684"/>
        <end position="712"/>
    </location>
</feature>
<dbReference type="InterPro" id="IPR036420">
    <property type="entry name" value="BRCT_dom_sf"/>
</dbReference>
<dbReference type="InterPro" id="IPR036412">
    <property type="entry name" value="HAD-like_sf"/>
</dbReference>
<feature type="compositionally biased region" description="Acidic residues" evidence="7">
    <location>
        <begin position="730"/>
        <end position="750"/>
    </location>
</feature>
<dbReference type="Gene3D" id="3.40.50.10190">
    <property type="entry name" value="BRCT domain"/>
    <property type="match status" value="1"/>
</dbReference>
<organism evidence="10 11">
    <name type="scientific">Podospora appendiculata</name>
    <dbReference type="NCBI Taxonomy" id="314037"/>
    <lineage>
        <taxon>Eukaryota</taxon>
        <taxon>Fungi</taxon>
        <taxon>Dikarya</taxon>
        <taxon>Ascomycota</taxon>
        <taxon>Pezizomycotina</taxon>
        <taxon>Sordariomycetes</taxon>
        <taxon>Sordariomycetidae</taxon>
        <taxon>Sordariales</taxon>
        <taxon>Podosporaceae</taxon>
        <taxon>Podospora</taxon>
    </lineage>
</organism>
<feature type="domain" description="BRCT" evidence="8">
    <location>
        <begin position="504"/>
        <end position="599"/>
    </location>
</feature>
<comment type="subcellular location">
    <subcellularLocation>
        <location evidence="1 6">Nucleus</location>
    </subcellularLocation>
</comment>
<dbReference type="InterPro" id="IPR004274">
    <property type="entry name" value="FCP1_dom"/>
</dbReference>
<keyword evidence="2 6" id="KW-0378">Hydrolase</keyword>
<feature type="compositionally biased region" description="Polar residues" evidence="7">
    <location>
        <begin position="773"/>
        <end position="783"/>
    </location>
</feature>
<evidence type="ECO:0000256" key="4">
    <source>
        <dbReference type="ARBA" id="ARBA00047761"/>
    </source>
</evidence>
<comment type="catalytic activity">
    <reaction evidence="4 6">
        <text>O-phospho-L-seryl-[protein] + H2O = L-seryl-[protein] + phosphate</text>
        <dbReference type="Rhea" id="RHEA:20629"/>
        <dbReference type="Rhea" id="RHEA-COMP:9863"/>
        <dbReference type="Rhea" id="RHEA-COMP:11604"/>
        <dbReference type="ChEBI" id="CHEBI:15377"/>
        <dbReference type="ChEBI" id="CHEBI:29999"/>
        <dbReference type="ChEBI" id="CHEBI:43474"/>
        <dbReference type="ChEBI" id="CHEBI:83421"/>
        <dbReference type="EC" id="3.1.3.16"/>
    </reaction>
</comment>
<dbReference type="SMART" id="SM00292">
    <property type="entry name" value="BRCT"/>
    <property type="match status" value="1"/>
</dbReference>
<keyword evidence="11" id="KW-1185">Reference proteome</keyword>
<comment type="catalytic activity">
    <reaction evidence="5 6">
        <text>O-phospho-L-threonyl-[protein] + H2O = L-threonyl-[protein] + phosphate</text>
        <dbReference type="Rhea" id="RHEA:47004"/>
        <dbReference type="Rhea" id="RHEA-COMP:11060"/>
        <dbReference type="Rhea" id="RHEA-COMP:11605"/>
        <dbReference type="ChEBI" id="CHEBI:15377"/>
        <dbReference type="ChEBI" id="CHEBI:30013"/>
        <dbReference type="ChEBI" id="CHEBI:43474"/>
        <dbReference type="ChEBI" id="CHEBI:61977"/>
        <dbReference type="EC" id="3.1.3.16"/>
    </reaction>
</comment>
<dbReference type="InterPro" id="IPR023214">
    <property type="entry name" value="HAD_sf"/>
</dbReference>
<dbReference type="InterPro" id="IPR011947">
    <property type="entry name" value="FCP1_euk"/>
</dbReference>
<accession>A0AAE0XD50</accession>
<dbReference type="EC" id="3.1.3.16" evidence="6"/>
<feature type="compositionally biased region" description="Acidic residues" evidence="7">
    <location>
        <begin position="646"/>
        <end position="669"/>
    </location>
</feature>
<dbReference type="CDD" id="cd17729">
    <property type="entry name" value="BRCT_CTDP1"/>
    <property type="match status" value="1"/>
</dbReference>
<evidence type="ECO:0000256" key="5">
    <source>
        <dbReference type="ARBA" id="ARBA00048336"/>
    </source>
</evidence>
<comment type="function">
    <text evidence="6">This promotes the activity of RNA polymerase II.</text>
</comment>
<dbReference type="EMBL" id="JAULSO010000002">
    <property type="protein sequence ID" value="KAK3690459.1"/>
    <property type="molecule type" value="Genomic_DNA"/>
</dbReference>
<dbReference type="PANTHER" id="PTHR23081:SF36">
    <property type="entry name" value="RNA POLYMERASE II SUBUNIT A C-TERMINAL DOMAIN PHOSPHATASE"/>
    <property type="match status" value="1"/>
</dbReference>
<dbReference type="Gene3D" id="3.40.50.1000">
    <property type="entry name" value="HAD superfamily/HAD-like"/>
    <property type="match status" value="1"/>
</dbReference>
<protein>
    <recommendedName>
        <fullName evidence="6">RNA polymerase II subunit A C-terminal domain phosphatase</fullName>
        <ecNumber evidence="6">3.1.3.16</ecNumber>
    </recommendedName>
</protein>
<evidence type="ECO:0000256" key="2">
    <source>
        <dbReference type="ARBA" id="ARBA00022801"/>
    </source>
</evidence>
<dbReference type="SUPFAM" id="SSF52113">
    <property type="entry name" value="BRCT domain"/>
    <property type="match status" value="1"/>
</dbReference>
<proteinExistence type="predicted"/>
<feature type="region of interest" description="Disordered" evidence="7">
    <location>
        <begin position="417"/>
        <end position="450"/>
    </location>
</feature>
<sequence>MSKTIRLGTRLRYPITIVKLLKAPGETVQKQERLLQYSFKWTKEVGDTIRGETWEEEQTTIADWDSPADGELRQWNIKEGDLIEQDQACLVIKEACSHEIQFQGLCAICGKDMTEVNWATDSRDTERAPISMVHDQTNLTVSQVHAQRTEHELQRRLLLQRKLSLVVDLDQTIIHACIDPTVGEWQRDPSNPNHESVKDVKSFQLEDGPRGVARGCWYYIKMRPGLEGFLKRISTMYELHVYTMGTRAYAREVARVVDPNQRLFGNRVISRDENGNMYAKSLQRLFPVNTNMVLIIDDRADVWPRNRHNLIKVSPYDFFKGIGDINSSFLPPRTDTLPSETAVTTTNGLSTTITPTPTIPTAAASAAAVGEPVSALDDLVSMSGGEDAAITQLQIEEQARTLERQINERPLQALQEKLDKEDEEAEKSTTPSEDGEDTPSSPSPHPRHQVLLDDDHELSYLEQHLTELHRIYYEEYDRKRALHRSSTTVDLAAVPDVGQCLELLKSRALRGVKVVLSGLIPIGVDLQRSEIGQQVTSFGAELRNNITKDVTHLVVSALRPRTKKVRQAARIPSIKIVNKDWLEECFSQWAIADEEPYLFEVHPDDRPGGRTALAEGERERLSDVDEDEGPPRLRLVSASGDTRELNEDEDEDDESESEDDLIPDFEDGETSPIDGLKSFNWNSADEELNEFLAGDSDDSDDVMDSDDGDEELTAGSGTSSGGSRKRKLGEDDDEDEDEEEEAESELDVALDEPSSRPEQENGSVKRLKRTTSRGKSSLRNQFISGDGEVDTDSLPTPLGTGDEEEDAAASKALEGGLQPPPPAASQQSSVGGDSVFDEIDEAELEADFMAEFAAADAPASVTVVGKEDGGKSREKG</sequence>
<reference evidence="10" key="2">
    <citation type="submission" date="2023-06" db="EMBL/GenBank/DDBJ databases">
        <authorList>
            <consortium name="Lawrence Berkeley National Laboratory"/>
            <person name="Haridas S."/>
            <person name="Hensen N."/>
            <person name="Bonometti L."/>
            <person name="Westerberg I."/>
            <person name="Brannstrom I.O."/>
            <person name="Guillou S."/>
            <person name="Cros-Aarteil S."/>
            <person name="Calhoun S."/>
            <person name="Kuo A."/>
            <person name="Mondo S."/>
            <person name="Pangilinan J."/>
            <person name="Riley R."/>
            <person name="Labutti K."/>
            <person name="Andreopoulos B."/>
            <person name="Lipzen A."/>
            <person name="Chen C."/>
            <person name="Yanf M."/>
            <person name="Daum C."/>
            <person name="Ng V."/>
            <person name="Clum A."/>
            <person name="Steindorff A."/>
            <person name="Ohm R."/>
            <person name="Martin F."/>
            <person name="Silar P."/>
            <person name="Natvig D."/>
            <person name="Lalanne C."/>
            <person name="Gautier V."/>
            <person name="Ament-Velasquez S.L."/>
            <person name="Kruys A."/>
            <person name="Hutchinson M.I."/>
            <person name="Powell A.J."/>
            <person name="Barry K."/>
            <person name="Miller A.N."/>
            <person name="Grigoriev I.V."/>
            <person name="Debuchy R."/>
            <person name="Gladieux P."/>
            <person name="Thoren M.H."/>
            <person name="Johannesson H."/>
        </authorList>
    </citation>
    <scope>NUCLEOTIDE SEQUENCE</scope>
    <source>
        <strain evidence="10">CBS 314.62</strain>
    </source>
</reference>
<dbReference type="Proteomes" id="UP001270362">
    <property type="component" value="Unassembled WGS sequence"/>
</dbReference>
<dbReference type="Pfam" id="PF00533">
    <property type="entry name" value="BRCT"/>
    <property type="match status" value="1"/>
</dbReference>
<dbReference type="AlphaFoldDB" id="A0AAE0XD50"/>
<reference evidence="10" key="1">
    <citation type="journal article" date="2023" name="Mol. Phylogenet. Evol.">
        <title>Genome-scale phylogeny and comparative genomics of the fungal order Sordariales.</title>
        <authorList>
            <person name="Hensen N."/>
            <person name="Bonometti L."/>
            <person name="Westerberg I."/>
            <person name="Brannstrom I.O."/>
            <person name="Guillou S."/>
            <person name="Cros-Aarteil S."/>
            <person name="Calhoun S."/>
            <person name="Haridas S."/>
            <person name="Kuo A."/>
            <person name="Mondo S."/>
            <person name="Pangilinan J."/>
            <person name="Riley R."/>
            <person name="LaButti K."/>
            <person name="Andreopoulos B."/>
            <person name="Lipzen A."/>
            <person name="Chen C."/>
            <person name="Yan M."/>
            <person name="Daum C."/>
            <person name="Ng V."/>
            <person name="Clum A."/>
            <person name="Steindorff A."/>
            <person name="Ohm R.A."/>
            <person name="Martin F."/>
            <person name="Silar P."/>
            <person name="Natvig D.O."/>
            <person name="Lalanne C."/>
            <person name="Gautier V."/>
            <person name="Ament-Velasquez S.L."/>
            <person name="Kruys A."/>
            <person name="Hutchinson M.I."/>
            <person name="Powell A.J."/>
            <person name="Barry K."/>
            <person name="Miller A.N."/>
            <person name="Grigoriev I.V."/>
            <person name="Debuchy R."/>
            <person name="Gladieux P."/>
            <person name="Hiltunen Thoren M."/>
            <person name="Johannesson H."/>
        </authorList>
    </citation>
    <scope>NUCLEOTIDE SEQUENCE</scope>
    <source>
        <strain evidence="10">CBS 314.62</strain>
    </source>
</reference>
<name>A0AAE0XD50_9PEZI</name>
<evidence type="ECO:0000256" key="1">
    <source>
        <dbReference type="ARBA" id="ARBA00004123"/>
    </source>
</evidence>
<evidence type="ECO:0000259" key="8">
    <source>
        <dbReference type="PROSITE" id="PS50172"/>
    </source>
</evidence>
<dbReference type="CDD" id="cd07521">
    <property type="entry name" value="HAD_FCP1-like"/>
    <property type="match status" value="1"/>
</dbReference>
<dbReference type="InterPro" id="IPR039189">
    <property type="entry name" value="Fcp1"/>
</dbReference>
<evidence type="ECO:0000259" key="9">
    <source>
        <dbReference type="PROSITE" id="PS50969"/>
    </source>
</evidence>
<keyword evidence="3 6" id="KW-0539">Nucleus</keyword>
<dbReference type="NCBIfam" id="TIGR02250">
    <property type="entry name" value="FCP1_euk"/>
    <property type="match status" value="1"/>
</dbReference>
<dbReference type="PANTHER" id="PTHR23081">
    <property type="entry name" value="RNA POLYMERASE II CTD PHOSPHATASE"/>
    <property type="match status" value="1"/>
</dbReference>
<dbReference type="GO" id="GO:0008420">
    <property type="term" value="F:RNA polymerase II CTD heptapeptide repeat phosphatase activity"/>
    <property type="evidence" value="ECO:0007669"/>
    <property type="project" value="UniProtKB-UniRule"/>
</dbReference>
<dbReference type="InterPro" id="IPR001357">
    <property type="entry name" value="BRCT_dom"/>
</dbReference>
<dbReference type="GO" id="GO:0005634">
    <property type="term" value="C:nucleus"/>
    <property type="evidence" value="ECO:0007669"/>
    <property type="project" value="UniProtKB-SubCell"/>
</dbReference>